<evidence type="ECO:0000313" key="3">
    <source>
        <dbReference type="EMBL" id="OIQ91394.1"/>
    </source>
</evidence>
<dbReference type="NCBIfam" id="NF008517">
    <property type="entry name" value="PRK11440.1"/>
    <property type="match status" value="1"/>
</dbReference>
<dbReference type="PRINTS" id="PR01398">
    <property type="entry name" value="ISCHRISMTASE"/>
</dbReference>
<dbReference type="GO" id="GO:0008908">
    <property type="term" value="F:isochorismatase activity"/>
    <property type="evidence" value="ECO:0007669"/>
    <property type="project" value="InterPro"/>
</dbReference>
<dbReference type="PANTHER" id="PTHR43540:SF7">
    <property type="entry name" value="ISOCHORISMATASE FAMILY PROTEIN YECD"/>
    <property type="match status" value="1"/>
</dbReference>
<dbReference type="InterPro" id="IPR036380">
    <property type="entry name" value="Isochorismatase-like_sf"/>
</dbReference>
<proteinExistence type="predicted"/>
<accession>A0A1J5R7P6</accession>
<dbReference type="InterPro" id="IPR050272">
    <property type="entry name" value="Isochorismatase-like_hydrls"/>
</dbReference>
<feature type="domain" description="Isochorismatase-like" evidence="2">
    <location>
        <begin position="11"/>
        <end position="185"/>
    </location>
</feature>
<evidence type="ECO:0000259" key="2">
    <source>
        <dbReference type="Pfam" id="PF00857"/>
    </source>
</evidence>
<reference evidence="3" key="1">
    <citation type="submission" date="2016-10" db="EMBL/GenBank/DDBJ databases">
        <title>Sequence of Gallionella enrichment culture.</title>
        <authorList>
            <person name="Poehlein A."/>
            <person name="Muehling M."/>
            <person name="Daniel R."/>
        </authorList>
    </citation>
    <scope>NUCLEOTIDE SEQUENCE</scope>
</reference>
<organism evidence="3">
    <name type="scientific">mine drainage metagenome</name>
    <dbReference type="NCBI Taxonomy" id="410659"/>
    <lineage>
        <taxon>unclassified sequences</taxon>
        <taxon>metagenomes</taxon>
        <taxon>ecological metagenomes</taxon>
    </lineage>
</organism>
<dbReference type="EC" id="3.-.-.-" evidence="3"/>
<dbReference type="EMBL" id="MLJW01000260">
    <property type="protein sequence ID" value="OIQ91394.1"/>
    <property type="molecule type" value="Genomic_DNA"/>
</dbReference>
<protein>
    <submittedName>
        <fullName evidence="3">Isochorismatase family protein YecD</fullName>
        <ecNumber evidence="3">3.-.-.-</ecNumber>
    </submittedName>
</protein>
<dbReference type="CDD" id="cd00431">
    <property type="entry name" value="cysteine_hydrolases"/>
    <property type="match status" value="1"/>
</dbReference>
<keyword evidence="1 3" id="KW-0378">Hydrolase</keyword>
<name>A0A1J5R7P6_9ZZZZ</name>
<dbReference type="AlphaFoldDB" id="A0A1J5R7P6"/>
<dbReference type="Gene3D" id="3.40.50.850">
    <property type="entry name" value="Isochorismatase-like"/>
    <property type="match status" value="1"/>
</dbReference>
<evidence type="ECO:0000256" key="1">
    <source>
        <dbReference type="ARBA" id="ARBA00022801"/>
    </source>
</evidence>
<dbReference type="Pfam" id="PF00857">
    <property type="entry name" value="Isochorismatase"/>
    <property type="match status" value="1"/>
</dbReference>
<dbReference type="SUPFAM" id="SSF52499">
    <property type="entry name" value="Isochorismatase-like hydrolases"/>
    <property type="match status" value="1"/>
</dbReference>
<dbReference type="InterPro" id="IPR016291">
    <property type="entry name" value="Isochorismatase"/>
</dbReference>
<sequence>MSNLSLDRSRTALVVIDLQKGIVARQTAPHASDRVVRNSAALAAAFREKGMPVFLVRVTPSADGKDALRPLADVAMPVQTPPPDWATIVAEMGPKPGDFVITKHQWGAFYGTELDLACRRRNIATIVLCGISTNIGVESTARCAYEYGYQQVFAEDAMAAMSAEEHLMTIGKIFPRIGRVRTTAEILAAL</sequence>
<gene>
    <name evidence="3" type="primary">yecD_4</name>
    <name evidence="3" type="ORF">GALL_266680</name>
</gene>
<dbReference type="InterPro" id="IPR000868">
    <property type="entry name" value="Isochorismatase-like_dom"/>
</dbReference>
<comment type="caution">
    <text evidence="3">The sequence shown here is derived from an EMBL/GenBank/DDBJ whole genome shotgun (WGS) entry which is preliminary data.</text>
</comment>
<dbReference type="PANTHER" id="PTHR43540">
    <property type="entry name" value="PEROXYUREIDOACRYLATE/UREIDOACRYLATE AMIDOHYDROLASE-RELATED"/>
    <property type="match status" value="1"/>
</dbReference>